<evidence type="ECO:0000259" key="1">
    <source>
        <dbReference type="SMART" id="SM00953"/>
    </source>
</evidence>
<proteinExistence type="predicted"/>
<keyword evidence="3" id="KW-1185">Reference proteome</keyword>
<accession>A0A850QJT5</accession>
<dbReference type="RefSeq" id="WP_176805001.1">
    <property type="nucleotide sequence ID" value="NZ_JABXYJ010000014.1"/>
</dbReference>
<gene>
    <name evidence="2" type="ORF">HV832_16280</name>
</gene>
<reference evidence="2 3" key="1">
    <citation type="submission" date="2020-06" db="EMBL/GenBank/DDBJ databases">
        <authorList>
            <person name="Qiu C."/>
            <person name="Liu Z."/>
        </authorList>
    </citation>
    <scope>NUCLEOTIDE SEQUENCE [LARGE SCALE GENOMIC DNA]</scope>
    <source>
        <strain evidence="2 3">EM 1</strain>
    </source>
</reference>
<dbReference type="AlphaFoldDB" id="A0A850QJT5"/>
<sequence>MDYPELNLNWSPGYRIIPTRFPSIYLYDRVADQDEFDLLNEIESMTNDRLREEIGSLNLVPESERIFGNGCGPIMSAFTHLNPLGSRFSNGSYGVFYAANDKETAIAETRYHSEKFMRATKQEPTYLQMRLYCMQVKGSVVDLRHVSLEDTRMFDRESYTYSQTKALMLRQSGANGLVYPSVRNANGECLAAFKTTILRDCLHASYLEYHWNGHSINYVTEKIS</sequence>
<dbReference type="Proteomes" id="UP000588051">
    <property type="component" value="Unassembled WGS sequence"/>
</dbReference>
<dbReference type="Pfam" id="PF08808">
    <property type="entry name" value="RES"/>
    <property type="match status" value="1"/>
</dbReference>
<protein>
    <submittedName>
        <fullName evidence="2">RES family NAD+ phosphorylase</fullName>
    </submittedName>
</protein>
<name>A0A850QJT5_9BURK</name>
<dbReference type="InterPro" id="IPR014914">
    <property type="entry name" value="RES_dom"/>
</dbReference>
<comment type="caution">
    <text evidence="2">The sequence shown here is derived from an EMBL/GenBank/DDBJ whole genome shotgun (WGS) entry which is preliminary data.</text>
</comment>
<dbReference type="EMBL" id="JABXYJ010000014">
    <property type="protein sequence ID" value="NVO79377.1"/>
    <property type="molecule type" value="Genomic_DNA"/>
</dbReference>
<dbReference type="SMART" id="SM00953">
    <property type="entry name" value="RES"/>
    <property type="match status" value="1"/>
</dbReference>
<evidence type="ECO:0000313" key="2">
    <source>
        <dbReference type="EMBL" id="NVO79377.1"/>
    </source>
</evidence>
<feature type="domain" description="RES" evidence="1">
    <location>
        <begin position="77"/>
        <end position="204"/>
    </location>
</feature>
<evidence type="ECO:0000313" key="3">
    <source>
        <dbReference type="Proteomes" id="UP000588051"/>
    </source>
</evidence>
<organism evidence="2 3">
    <name type="scientific">Undibacterium oligocarboniphilum</name>
    <dbReference type="NCBI Taxonomy" id="666702"/>
    <lineage>
        <taxon>Bacteria</taxon>
        <taxon>Pseudomonadati</taxon>
        <taxon>Pseudomonadota</taxon>
        <taxon>Betaproteobacteria</taxon>
        <taxon>Burkholderiales</taxon>
        <taxon>Oxalobacteraceae</taxon>
        <taxon>Undibacterium</taxon>
    </lineage>
</organism>